<name>A0AAI9SBL8_9BURK</name>
<evidence type="ECO:0000313" key="2">
    <source>
        <dbReference type="EMBL" id="KAB7650967.1"/>
    </source>
</evidence>
<dbReference type="EMBL" id="WEHW01000024">
    <property type="protein sequence ID" value="KAB7650967.1"/>
    <property type="molecule type" value="Genomic_DNA"/>
</dbReference>
<dbReference type="InterPro" id="IPR014118">
    <property type="entry name" value="T4SS_TraV"/>
</dbReference>
<keyword evidence="2" id="KW-0449">Lipoprotein</keyword>
<accession>A0AAI9SBL8</accession>
<protein>
    <submittedName>
        <fullName evidence="2">TraV family lipoprotein</fullName>
    </submittedName>
</protein>
<feature type="region of interest" description="Disordered" evidence="1">
    <location>
        <begin position="564"/>
        <end position="593"/>
    </location>
</feature>
<evidence type="ECO:0000256" key="1">
    <source>
        <dbReference type="SAM" id="MobiDB-lite"/>
    </source>
</evidence>
<comment type="caution">
    <text evidence="2">The sequence shown here is derived from an EMBL/GenBank/DDBJ whole genome shotgun (WGS) entry which is preliminary data.</text>
</comment>
<gene>
    <name evidence="2" type="ORF">GBM96_07255</name>
</gene>
<keyword evidence="3" id="KW-1185">Reference proteome</keyword>
<sequence length="614" mass="67763">MPISFPKDPHQLQIQDPSMTTPSNIEVFEQTRSALIFEYGPADDQKKNNTNSLGLVSGLVCRLMAMRIMHSCSIHFDEMLEVRRAEPDAAWDDLLMLESLCARRKAAVSLYCPEKPKSSVELIAVVKLKETARTFCVIVTSRLPKLIDQIKPASSLCLNTNQYRYEAKGAQVKAVKKKDPAFHEKFLLLTSAIASGAKAWQEKNAVDFRFTAPQDKEGAQREEVDPFLKRMILLNPVTDDKRILKKPLPQTTHVRACLTELVDCDSHHRNGASLFGLPGKVAAENALDPHALSFEELLELLSRRITGTSWFRHAIALKSHKGHAIAIREKASYSERITSWLTAHVNKKELFRTYPHAARLTGTTSLACLFVALIPGCTSLTGLNAVDSFSCPKAPGVSCSSLHETYEMNAAGLLPHQQAEETRNLSLQNTEESVPEDAHPPVERVEVRSPVASAAGTTNVDSVVEKAVPQKAAENARAQKDELQLRQAASRPEIKEASHFFAATPKRRPEEIIRITIAPWTDSEGDLHEGHRLYMRVREASWMTPHQENAGRSAVVSLPFAVEGATQSKSAPPQNEEAGRTSPGASTSSDALRALRDTYAEELAKVLPSGSLPR</sequence>
<dbReference type="Proteomes" id="UP000469462">
    <property type="component" value="Unassembled WGS sequence"/>
</dbReference>
<dbReference type="Pfam" id="PF09676">
    <property type="entry name" value="TraV"/>
    <property type="match status" value="1"/>
</dbReference>
<proteinExistence type="predicted"/>
<evidence type="ECO:0000313" key="3">
    <source>
        <dbReference type="Proteomes" id="UP000469462"/>
    </source>
</evidence>
<reference evidence="2 3" key="1">
    <citation type="submission" date="2019-10" db="EMBL/GenBank/DDBJ databases">
        <title>Genome diversity of Sutterella seckii.</title>
        <authorList>
            <person name="Chaplin A.V."/>
            <person name="Sokolova S.R."/>
            <person name="Mosin K.A."/>
            <person name="Ivanova E.L."/>
            <person name="Kochetkova T.O."/>
            <person name="Goltsov A.Y."/>
            <person name="Trofimov D.Y."/>
            <person name="Efimov B.A."/>
        </authorList>
    </citation>
    <scope>NUCLEOTIDE SEQUENCE [LARGE SCALE GENOMIC DNA]</scope>
    <source>
        <strain evidence="2 3">ASD3426</strain>
    </source>
</reference>
<organism evidence="2 3">
    <name type="scientific">Sutterella seckii</name>
    <dbReference type="NCBI Taxonomy" id="1944635"/>
    <lineage>
        <taxon>Bacteria</taxon>
        <taxon>Pseudomonadati</taxon>
        <taxon>Pseudomonadota</taxon>
        <taxon>Betaproteobacteria</taxon>
        <taxon>Burkholderiales</taxon>
        <taxon>Sutterellaceae</taxon>
        <taxon>Sutterella</taxon>
    </lineage>
</organism>
<dbReference type="AlphaFoldDB" id="A0AAI9SBL8"/>